<dbReference type="GO" id="GO:0005829">
    <property type="term" value="C:cytosol"/>
    <property type="evidence" value="ECO:0007669"/>
    <property type="project" value="TreeGrafter"/>
</dbReference>
<dbReference type="RefSeq" id="WP_054409517.1">
    <property type="nucleotide sequence ID" value="NZ_FOYA01000002.1"/>
</dbReference>
<dbReference type="PATRIC" id="fig|1202724.3.peg.3817"/>
<reference evidence="2 3" key="1">
    <citation type="submission" date="2015-08" db="EMBL/GenBank/DDBJ databases">
        <title>Whole genome sequence of Flavobacterium akiainvivens IK-1T, from decaying Wikstroemia oahuensis, an endemic Hawaiian shrub.</title>
        <authorList>
            <person name="Wan X."/>
            <person name="Hou S."/>
            <person name="Saito J."/>
            <person name="Donachie S."/>
        </authorList>
    </citation>
    <scope>NUCLEOTIDE SEQUENCE [LARGE SCALE GENOMIC DNA]</scope>
    <source>
        <strain evidence="2 3">IK-1</strain>
    </source>
</reference>
<dbReference type="STRING" id="1202724.AM493_18385"/>
<dbReference type="InterPro" id="IPR005218">
    <property type="entry name" value="Diacylglycerol/lipid_kinase"/>
</dbReference>
<dbReference type="Proteomes" id="UP000037755">
    <property type="component" value="Unassembled WGS sequence"/>
</dbReference>
<dbReference type="PANTHER" id="PTHR30492">
    <property type="entry name" value="METHYLGLYOXAL SYNTHASE"/>
    <property type="match status" value="1"/>
</dbReference>
<dbReference type="GO" id="GO:0008654">
    <property type="term" value="P:phospholipid biosynthetic process"/>
    <property type="evidence" value="ECO:0007669"/>
    <property type="project" value="InterPro"/>
</dbReference>
<dbReference type="PANTHER" id="PTHR30492:SF0">
    <property type="entry name" value="METHYLGLYOXAL SYNTHASE"/>
    <property type="match status" value="1"/>
</dbReference>
<dbReference type="InterPro" id="IPR017438">
    <property type="entry name" value="ATP-NAD_kinase_N"/>
</dbReference>
<dbReference type="GO" id="GO:0019242">
    <property type="term" value="P:methylglyoxal biosynthetic process"/>
    <property type="evidence" value="ECO:0007669"/>
    <property type="project" value="InterPro"/>
</dbReference>
<dbReference type="PROSITE" id="PS50146">
    <property type="entry name" value="DAGK"/>
    <property type="match status" value="1"/>
</dbReference>
<evidence type="ECO:0000259" key="1">
    <source>
        <dbReference type="PROSITE" id="PS50146"/>
    </source>
</evidence>
<dbReference type="GO" id="GO:0008929">
    <property type="term" value="F:methylglyoxal synthase activity"/>
    <property type="evidence" value="ECO:0007669"/>
    <property type="project" value="InterPro"/>
</dbReference>
<evidence type="ECO:0000313" key="2">
    <source>
        <dbReference type="EMBL" id="KOS07800.1"/>
    </source>
</evidence>
<dbReference type="EMBL" id="LIYD01000005">
    <property type="protein sequence ID" value="KOS07800.1"/>
    <property type="molecule type" value="Genomic_DNA"/>
</dbReference>
<keyword evidence="2" id="KW-0418">Kinase</keyword>
<dbReference type="Gene3D" id="2.60.200.40">
    <property type="match status" value="1"/>
</dbReference>
<dbReference type="NCBIfam" id="TIGR00147">
    <property type="entry name" value="YegS/Rv2252/BmrU family lipid kinase"/>
    <property type="match status" value="1"/>
</dbReference>
<comment type="caution">
    <text evidence="2">The sequence shown here is derived from an EMBL/GenBank/DDBJ whole genome shotgun (WGS) entry which is preliminary data.</text>
</comment>
<dbReference type="Pfam" id="PF00781">
    <property type="entry name" value="DAGK_cat"/>
    <property type="match status" value="1"/>
</dbReference>
<keyword evidence="3" id="KW-1185">Reference proteome</keyword>
<dbReference type="Pfam" id="PF19279">
    <property type="entry name" value="YegS_C"/>
    <property type="match status" value="1"/>
</dbReference>
<protein>
    <submittedName>
        <fullName evidence="2">Diacylglycerol kinase</fullName>
    </submittedName>
</protein>
<proteinExistence type="predicted"/>
<dbReference type="InterPro" id="IPR045540">
    <property type="entry name" value="YegS/DAGK_C"/>
</dbReference>
<dbReference type="InterPro" id="IPR016064">
    <property type="entry name" value="NAD/diacylglycerol_kinase_sf"/>
</dbReference>
<gene>
    <name evidence="2" type="ORF">AM493_18385</name>
</gene>
<dbReference type="Gene3D" id="3.40.50.10330">
    <property type="entry name" value="Probable inorganic polyphosphate/atp-NAD kinase, domain 1"/>
    <property type="match status" value="1"/>
</dbReference>
<accession>A0A0M9VJI3</accession>
<dbReference type="SUPFAM" id="SSF111331">
    <property type="entry name" value="NAD kinase/diacylglycerol kinase-like"/>
    <property type="match status" value="1"/>
</dbReference>
<dbReference type="InterPro" id="IPR004363">
    <property type="entry name" value="Methylgl_synth"/>
</dbReference>
<dbReference type="SMART" id="SM00046">
    <property type="entry name" value="DAGKc"/>
    <property type="match status" value="1"/>
</dbReference>
<evidence type="ECO:0000313" key="3">
    <source>
        <dbReference type="Proteomes" id="UP000037755"/>
    </source>
</evidence>
<dbReference type="AlphaFoldDB" id="A0A0M9VJI3"/>
<dbReference type="GO" id="GO:0005524">
    <property type="term" value="F:ATP binding"/>
    <property type="evidence" value="ECO:0007669"/>
    <property type="project" value="InterPro"/>
</dbReference>
<keyword evidence="2" id="KW-0808">Transferase</keyword>
<dbReference type="OrthoDB" id="9786026at2"/>
<feature type="domain" description="DAGKc" evidence="1">
    <location>
        <begin position="1"/>
        <end position="131"/>
    </location>
</feature>
<organism evidence="2 3">
    <name type="scientific">Flavobacterium akiainvivens</name>
    <dbReference type="NCBI Taxonomy" id="1202724"/>
    <lineage>
        <taxon>Bacteria</taxon>
        <taxon>Pseudomonadati</taxon>
        <taxon>Bacteroidota</taxon>
        <taxon>Flavobacteriia</taxon>
        <taxon>Flavobacteriales</taxon>
        <taxon>Flavobacteriaceae</taxon>
        <taxon>Flavobacterium</taxon>
    </lineage>
</organism>
<sequence length="291" mass="31540">MASEKFLFVINPISGGNDKAELVDAVREYAANEGVELIEYETTGKDDEGNIRKLYEEHKTPRLLVAGGDGTIKMAAEAVEHHDVVIGVLPAGSANGLSVDLDLPTDLQEILKVAFHGNYMEMDMVCINNKKSLHLADIGANAELIKRYEEGTMRGKLSYALKAISTLATLGDPFHVTVEADGNTTQTPARMVVIANTQKYGTGVTINPVGKPDDGFFEIVVLKSLDVLLIGKIMAGNMPLDADEDVVIISTQQAVITVDKPTSFQVDGEFCGEETKLDVRILHKQMRVAIP</sequence>
<dbReference type="InterPro" id="IPR001206">
    <property type="entry name" value="Diacylglycerol_kinase_cat_dom"/>
</dbReference>
<name>A0A0M9VJI3_9FLAO</name>
<dbReference type="GO" id="GO:0016301">
    <property type="term" value="F:kinase activity"/>
    <property type="evidence" value="ECO:0007669"/>
    <property type="project" value="UniProtKB-KW"/>
</dbReference>